<dbReference type="PANTHER" id="PTHR43639">
    <property type="entry name" value="OXIDOREDUCTASE, SHORT-CHAIN DEHYDROGENASE/REDUCTASE FAMILY (AFU_ORTHOLOGUE AFUA_5G02870)"/>
    <property type="match status" value="1"/>
</dbReference>
<evidence type="ECO:0000256" key="2">
    <source>
        <dbReference type="ARBA" id="ARBA00023002"/>
    </source>
</evidence>
<gene>
    <name evidence="3" type="ORF">DWW08_01770</name>
</gene>
<organism evidence="3 4">
    <name type="scientific">Bacteroides fragilis</name>
    <dbReference type="NCBI Taxonomy" id="817"/>
    <lineage>
        <taxon>Bacteria</taxon>
        <taxon>Pseudomonadati</taxon>
        <taxon>Bacteroidota</taxon>
        <taxon>Bacteroidia</taxon>
        <taxon>Bacteroidales</taxon>
        <taxon>Bacteroidaceae</taxon>
        <taxon>Bacteroides</taxon>
    </lineage>
</organism>
<dbReference type="Pfam" id="PF13561">
    <property type="entry name" value="adh_short_C2"/>
    <property type="match status" value="1"/>
</dbReference>
<dbReference type="SUPFAM" id="SSF51735">
    <property type="entry name" value="NAD(P)-binding Rossmann-fold domains"/>
    <property type="match status" value="1"/>
</dbReference>
<dbReference type="PROSITE" id="PS00061">
    <property type="entry name" value="ADH_SHORT"/>
    <property type="match status" value="1"/>
</dbReference>
<dbReference type="CDD" id="cd05233">
    <property type="entry name" value="SDR_c"/>
    <property type="match status" value="1"/>
</dbReference>
<dbReference type="Gene3D" id="3.40.50.720">
    <property type="entry name" value="NAD(P)-binding Rossmann-like Domain"/>
    <property type="match status" value="1"/>
</dbReference>
<proteinExistence type="inferred from homology"/>
<dbReference type="EMBL" id="QRZH01000001">
    <property type="protein sequence ID" value="RGV59854.1"/>
    <property type="molecule type" value="Genomic_DNA"/>
</dbReference>
<dbReference type="InterPro" id="IPR002347">
    <property type="entry name" value="SDR_fam"/>
</dbReference>
<dbReference type="Proteomes" id="UP000286270">
    <property type="component" value="Unassembled WGS sequence"/>
</dbReference>
<dbReference type="RefSeq" id="WP_122141608.1">
    <property type="nucleotide sequence ID" value="NZ_JAFKPL010000006.1"/>
</dbReference>
<evidence type="ECO:0000313" key="3">
    <source>
        <dbReference type="EMBL" id="RGV59854.1"/>
    </source>
</evidence>
<dbReference type="PANTHER" id="PTHR43639:SF1">
    <property type="entry name" value="SHORT-CHAIN DEHYDROGENASE_REDUCTASE FAMILY PROTEIN"/>
    <property type="match status" value="1"/>
</dbReference>
<dbReference type="InterPro" id="IPR020904">
    <property type="entry name" value="Sc_DH/Rdtase_CS"/>
</dbReference>
<name>A0A412YQW4_BACFG</name>
<accession>A0A412YQW4</accession>
<keyword evidence="2" id="KW-0560">Oxidoreductase</keyword>
<dbReference type="AlphaFoldDB" id="A0A412YQW4"/>
<protein>
    <submittedName>
        <fullName evidence="3">SDR family NAD(P)-dependent oxidoreductase</fullName>
    </submittedName>
</protein>
<dbReference type="GO" id="GO:0016491">
    <property type="term" value="F:oxidoreductase activity"/>
    <property type="evidence" value="ECO:0007669"/>
    <property type="project" value="UniProtKB-KW"/>
</dbReference>
<evidence type="ECO:0000256" key="1">
    <source>
        <dbReference type="ARBA" id="ARBA00006484"/>
    </source>
</evidence>
<reference evidence="3 4" key="1">
    <citation type="submission" date="2018-08" db="EMBL/GenBank/DDBJ databases">
        <title>A genome reference for cultivated species of the human gut microbiota.</title>
        <authorList>
            <person name="Zou Y."/>
            <person name="Xue W."/>
            <person name="Luo G."/>
        </authorList>
    </citation>
    <scope>NUCLEOTIDE SEQUENCE [LARGE SCALE GENOMIC DNA]</scope>
    <source>
        <strain evidence="3 4">AF14-26</strain>
    </source>
</reference>
<evidence type="ECO:0000313" key="4">
    <source>
        <dbReference type="Proteomes" id="UP000286270"/>
    </source>
</evidence>
<dbReference type="InterPro" id="IPR036291">
    <property type="entry name" value="NAD(P)-bd_dom_sf"/>
</dbReference>
<sequence length="249" mass="27377">MKKRQNVIITGASSGIGRIIAIKLSENYNVILNGRNEDKLMSVLQDCDKEGSHLIWAADLEDTHTLEDKLRTFIDLEDISISHFVHCAGFMKMLPLKLVNLSNLYTTFNTNVFSVALIIKLLVSKKVNKSSLKSAVFISSNISNRGAKAFSSYAASKAALDGLMRCLAIELAPNVRINSVLPGAVQTQMTQSIFENEEVAKRMLATYPLGLGRPEDVYNAVSFLLSDKARWITGQQLVVDGGRIINITG</sequence>
<dbReference type="PRINTS" id="PR00081">
    <property type="entry name" value="GDHRDH"/>
</dbReference>
<comment type="similarity">
    <text evidence="1">Belongs to the short-chain dehydrogenases/reductases (SDR) family.</text>
</comment>
<comment type="caution">
    <text evidence="3">The sequence shown here is derived from an EMBL/GenBank/DDBJ whole genome shotgun (WGS) entry which is preliminary data.</text>
</comment>